<dbReference type="InParanoid" id="F2UR76"/>
<dbReference type="STRING" id="946362.F2UR76"/>
<keyword evidence="2" id="KW-1185">Reference proteome</keyword>
<dbReference type="PANTHER" id="PTHR11586:SF33">
    <property type="entry name" value="AMINOACYL TRNA SYNTHASE COMPLEX-INTERACTING MULTIFUNCTIONAL PROTEIN 1"/>
    <property type="match status" value="1"/>
</dbReference>
<dbReference type="Gene3D" id="2.40.50.140">
    <property type="entry name" value="Nucleic acid-binding proteins"/>
    <property type="match status" value="1"/>
</dbReference>
<dbReference type="EMBL" id="GL832991">
    <property type="protein sequence ID" value="EGD80179.1"/>
    <property type="molecule type" value="Genomic_DNA"/>
</dbReference>
<dbReference type="SUPFAM" id="SSF50249">
    <property type="entry name" value="Nucleic acid-binding proteins"/>
    <property type="match status" value="1"/>
</dbReference>
<dbReference type="InterPro" id="IPR051270">
    <property type="entry name" value="Tyrosine-tRNA_ligase_regulator"/>
</dbReference>
<organism evidence="2">
    <name type="scientific">Salpingoeca rosetta (strain ATCC 50818 / BSB-021)</name>
    <dbReference type="NCBI Taxonomy" id="946362"/>
    <lineage>
        <taxon>Eukaryota</taxon>
        <taxon>Choanoflagellata</taxon>
        <taxon>Craspedida</taxon>
        <taxon>Salpingoecidae</taxon>
        <taxon>Salpingoeca</taxon>
    </lineage>
</organism>
<dbReference type="RefSeq" id="XP_004988241.1">
    <property type="nucleotide sequence ID" value="XM_004988184.1"/>
</dbReference>
<evidence type="ECO:0000313" key="2">
    <source>
        <dbReference type="Proteomes" id="UP000007799"/>
    </source>
</evidence>
<dbReference type="OMA" id="CASNDTH"/>
<sequence>MRGVLSNGMVMCAKKGDVIEPLYPPAGAVPGDVVDFERHPRNPDAVLNPKKKIFEAVQPDLFTDDDGVANYKGDAFIVKGKGPCVAKVAKGGVVS</sequence>
<dbReference type="AlphaFoldDB" id="F2UR76"/>
<dbReference type="InterPro" id="IPR012340">
    <property type="entry name" value="NA-bd_OB-fold"/>
</dbReference>
<dbReference type="eggNOG" id="KOG2241">
    <property type="taxonomic scope" value="Eukaryota"/>
</dbReference>
<proteinExistence type="predicted"/>
<dbReference type="PANTHER" id="PTHR11586">
    <property type="entry name" value="TRNA-AMINOACYLATION COFACTOR ARC1 FAMILY MEMBER"/>
    <property type="match status" value="1"/>
</dbReference>
<dbReference type="Proteomes" id="UP000007799">
    <property type="component" value="Unassembled WGS sequence"/>
</dbReference>
<protein>
    <recommendedName>
        <fullName evidence="3">tRNA-binding domain-containing protein</fullName>
    </recommendedName>
</protein>
<dbReference type="GeneID" id="16068768"/>
<dbReference type="KEGG" id="sre:PTSG_10860"/>
<accession>F2UR76</accession>
<name>F2UR76_SALR5</name>
<evidence type="ECO:0000313" key="1">
    <source>
        <dbReference type="EMBL" id="EGD80179.1"/>
    </source>
</evidence>
<gene>
    <name evidence="1" type="ORF">PTSG_10860</name>
</gene>
<dbReference type="OrthoDB" id="197206at2759"/>
<evidence type="ECO:0008006" key="3">
    <source>
        <dbReference type="Google" id="ProtNLM"/>
    </source>
</evidence>
<reference evidence="1" key="1">
    <citation type="submission" date="2009-08" db="EMBL/GenBank/DDBJ databases">
        <title>Annotation of Salpingoeca rosetta.</title>
        <authorList>
            <consortium name="The Broad Institute Genome Sequencing Platform"/>
            <person name="Russ C."/>
            <person name="Cuomo C."/>
            <person name="Burger G."/>
            <person name="Gray M.W."/>
            <person name="Holland P.W.H."/>
            <person name="King N."/>
            <person name="Lang F.B.F."/>
            <person name="Roger A.J."/>
            <person name="Ruiz-Trillo I."/>
            <person name="Young S.K."/>
            <person name="Zeng Q."/>
            <person name="Gargeya S."/>
            <person name="Alvarado L."/>
            <person name="Berlin A."/>
            <person name="Chapman S.B."/>
            <person name="Chen Z."/>
            <person name="Freedman E."/>
            <person name="Gellesch M."/>
            <person name="Goldberg J."/>
            <person name="Griggs A."/>
            <person name="Gujja S."/>
            <person name="Heilman E."/>
            <person name="Heiman D."/>
            <person name="Howarth C."/>
            <person name="Mehta T."/>
            <person name="Neiman D."/>
            <person name="Pearson M."/>
            <person name="Roberts A."/>
            <person name="Saif S."/>
            <person name="Shea T."/>
            <person name="Shenoy N."/>
            <person name="Sisk P."/>
            <person name="Stolte C."/>
            <person name="Sykes S."/>
            <person name="White J."/>
            <person name="Yandava C."/>
            <person name="Haas B."/>
            <person name="Nusbaum C."/>
            <person name="Birren B."/>
        </authorList>
    </citation>
    <scope>NUCLEOTIDE SEQUENCE [LARGE SCALE GENOMIC DNA]</scope>
    <source>
        <strain evidence="1">ATCC 50818</strain>
    </source>
</reference>